<dbReference type="GO" id="GO:0004674">
    <property type="term" value="F:protein serine/threonine kinase activity"/>
    <property type="evidence" value="ECO:0007669"/>
    <property type="project" value="UniProtKB-KW"/>
</dbReference>
<evidence type="ECO:0000256" key="3">
    <source>
        <dbReference type="ARBA" id="ARBA00022741"/>
    </source>
</evidence>
<dbReference type="Pfam" id="PF00069">
    <property type="entry name" value="Pkinase"/>
    <property type="match status" value="1"/>
</dbReference>
<evidence type="ECO:0000256" key="4">
    <source>
        <dbReference type="ARBA" id="ARBA00022777"/>
    </source>
</evidence>
<evidence type="ECO:0000259" key="6">
    <source>
        <dbReference type="PROSITE" id="PS50011"/>
    </source>
</evidence>
<dbReference type="FunFam" id="1.10.510.10:FF:000624">
    <property type="entry name" value="Mitogen-activated protein kinase"/>
    <property type="match status" value="1"/>
</dbReference>
<comment type="caution">
    <text evidence="7">The sequence shown here is derived from an EMBL/GenBank/DDBJ whole genome shotgun (WGS) entry which is preliminary data.</text>
</comment>
<name>A0A9W7J1G9_HIBTR</name>
<dbReference type="SUPFAM" id="SSF56112">
    <property type="entry name" value="Protein kinase-like (PK-like)"/>
    <property type="match status" value="1"/>
</dbReference>
<feature type="domain" description="Protein kinase" evidence="6">
    <location>
        <begin position="1"/>
        <end position="113"/>
    </location>
</feature>
<evidence type="ECO:0000256" key="2">
    <source>
        <dbReference type="ARBA" id="ARBA00022679"/>
    </source>
</evidence>
<keyword evidence="2" id="KW-0808">Transferase</keyword>
<dbReference type="Proteomes" id="UP001165190">
    <property type="component" value="Unassembled WGS sequence"/>
</dbReference>
<dbReference type="Gene3D" id="3.30.200.20">
    <property type="entry name" value="Phosphorylase Kinase, domain 1"/>
    <property type="match status" value="1"/>
</dbReference>
<keyword evidence="3" id="KW-0547">Nucleotide-binding</keyword>
<dbReference type="InterPro" id="IPR011009">
    <property type="entry name" value="Kinase-like_dom_sf"/>
</dbReference>
<keyword evidence="8" id="KW-1185">Reference proteome</keyword>
<dbReference type="InterPro" id="IPR000719">
    <property type="entry name" value="Prot_kinase_dom"/>
</dbReference>
<sequence>MSPFSHAAINDVWSVGCIFMELMDWKPLFPGRDHVHHLRLLMELIGTPSEAGLEFLNDNAKRYIRQLLLYRRQSFTKKFPNVHPLAIDLVEKMLTFDPRLRISVEDALAHPYLTSPHDISDEPICMTPFNFDYEQHALIEEQMKELIYREALAFNPEYLQQ</sequence>
<reference evidence="7" key="1">
    <citation type="submission" date="2023-05" db="EMBL/GenBank/DDBJ databases">
        <title>Genome and transcriptome analyses reveal genes involved in the formation of fine ridges on petal epidermal cells in Hibiscus trionum.</title>
        <authorList>
            <person name="Koshimizu S."/>
            <person name="Masuda S."/>
            <person name="Ishii T."/>
            <person name="Shirasu K."/>
            <person name="Hoshino A."/>
            <person name="Arita M."/>
        </authorList>
    </citation>
    <scope>NUCLEOTIDE SEQUENCE</scope>
    <source>
        <strain evidence="7">Hamamatsu line</strain>
    </source>
</reference>
<keyword evidence="4 7" id="KW-0418">Kinase</keyword>
<evidence type="ECO:0000313" key="8">
    <source>
        <dbReference type="Proteomes" id="UP001165190"/>
    </source>
</evidence>
<dbReference type="Gene3D" id="1.10.510.10">
    <property type="entry name" value="Transferase(Phosphotransferase) domain 1"/>
    <property type="match status" value="1"/>
</dbReference>
<evidence type="ECO:0000256" key="5">
    <source>
        <dbReference type="ARBA" id="ARBA00022840"/>
    </source>
</evidence>
<evidence type="ECO:0000313" key="7">
    <source>
        <dbReference type="EMBL" id="GMJ04678.1"/>
    </source>
</evidence>
<evidence type="ECO:0000256" key="1">
    <source>
        <dbReference type="ARBA" id="ARBA00022527"/>
    </source>
</evidence>
<dbReference type="EMBL" id="BSYR01000040">
    <property type="protein sequence ID" value="GMJ04678.1"/>
    <property type="molecule type" value="Genomic_DNA"/>
</dbReference>
<gene>
    <name evidence="7" type="ORF">HRI_004137000</name>
</gene>
<organism evidence="7 8">
    <name type="scientific">Hibiscus trionum</name>
    <name type="common">Flower of an hour</name>
    <dbReference type="NCBI Taxonomy" id="183268"/>
    <lineage>
        <taxon>Eukaryota</taxon>
        <taxon>Viridiplantae</taxon>
        <taxon>Streptophyta</taxon>
        <taxon>Embryophyta</taxon>
        <taxon>Tracheophyta</taxon>
        <taxon>Spermatophyta</taxon>
        <taxon>Magnoliopsida</taxon>
        <taxon>eudicotyledons</taxon>
        <taxon>Gunneridae</taxon>
        <taxon>Pentapetalae</taxon>
        <taxon>rosids</taxon>
        <taxon>malvids</taxon>
        <taxon>Malvales</taxon>
        <taxon>Malvaceae</taxon>
        <taxon>Malvoideae</taxon>
        <taxon>Hibiscus</taxon>
    </lineage>
</organism>
<proteinExistence type="predicted"/>
<accession>A0A9W7J1G9</accession>
<protein>
    <submittedName>
        <fullName evidence="7">MAP kinase 6</fullName>
    </submittedName>
</protein>
<dbReference type="AlphaFoldDB" id="A0A9W7J1G9"/>
<keyword evidence="5" id="KW-0067">ATP-binding</keyword>
<dbReference type="InterPro" id="IPR050117">
    <property type="entry name" value="MAPK"/>
</dbReference>
<dbReference type="PROSITE" id="PS50011">
    <property type="entry name" value="PROTEIN_KINASE_DOM"/>
    <property type="match status" value="1"/>
</dbReference>
<dbReference type="OrthoDB" id="1926123at2759"/>
<dbReference type="PANTHER" id="PTHR24055">
    <property type="entry name" value="MITOGEN-ACTIVATED PROTEIN KINASE"/>
    <property type="match status" value="1"/>
</dbReference>
<dbReference type="GO" id="GO:0005524">
    <property type="term" value="F:ATP binding"/>
    <property type="evidence" value="ECO:0007669"/>
    <property type="project" value="UniProtKB-KW"/>
</dbReference>
<keyword evidence="1" id="KW-0723">Serine/threonine-protein kinase</keyword>